<evidence type="ECO:0000313" key="1">
    <source>
        <dbReference type="EMBL" id="KAK7245574.1"/>
    </source>
</evidence>
<keyword evidence="2" id="KW-1185">Reference proteome</keyword>
<dbReference type="Proteomes" id="UP001372338">
    <property type="component" value="Unassembled WGS sequence"/>
</dbReference>
<accession>A0AAN9E3H3</accession>
<gene>
    <name evidence="1" type="ORF">RIF29_40421</name>
</gene>
<name>A0AAN9E3H3_CROPI</name>
<sequence length="76" mass="8193">MASLQTLPPPSHLSASALSFLDHKFHTNSTLAEAPSILAELQKCSELDHVLSDLTRRLGAGLAAYGYHRVLCTSTM</sequence>
<evidence type="ECO:0000313" key="2">
    <source>
        <dbReference type="Proteomes" id="UP001372338"/>
    </source>
</evidence>
<reference evidence="1 2" key="1">
    <citation type="submission" date="2024-01" db="EMBL/GenBank/DDBJ databases">
        <title>The genomes of 5 underutilized Papilionoideae crops provide insights into root nodulation and disease resistanc.</title>
        <authorList>
            <person name="Yuan L."/>
        </authorList>
    </citation>
    <scope>NUCLEOTIDE SEQUENCE [LARGE SCALE GENOMIC DNA]</scope>
    <source>
        <strain evidence="1">ZHUSHIDOU_FW_LH</strain>
        <tissue evidence="1">Leaf</tissue>
    </source>
</reference>
<comment type="caution">
    <text evidence="1">The sequence shown here is derived from an EMBL/GenBank/DDBJ whole genome shotgun (WGS) entry which is preliminary data.</text>
</comment>
<proteinExistence type="predicted"/>
<dbReference type="EMBL" id="JAYWIO010000008">
    <property type="protein sequence ID" value="KAK7245574.1"/>
    <property type="molecule type" value="Genomic_DNA"/>
</dbReference>
<dbReference type="AlphaFoldDB" id="A0AAN9E3H3"/>
<protein>
    <submittedName>
        <fullName evidence="1">Uncharacterized protein</fullName>
    </submittedName>
</protein>
<organism evidence="1 2">
    <name type="scientific">Crotalaria pallida</name>
    <name type="common">Smooth rattlebox</name>
    <name type="synonym">Crotalaria striata</name>
    <dbReference type="NCBI Taxonomy" id="3830"/>
    <lineage>
        <taxon>Eukaryota</taxon>
        <taxon>Viridiplantae</taxon>
        <taxon>Streptophyta</taxon>
        <taxon>Embryophyta</taxon>
        <taxon>Tracheophyta</taxon>
        <taxon>Spermatophyta</taxon>
        <taxon>Magnoliopsida</taxon>
        <taxon>eudicotyledons</taxon>
        <taxon>Gunneridae</taxon>
        <taxon>Pentapetalae</taxon>
        <taxon>rosids</taxon>
        <taxon>fabids</taxon>
        <taxon>Fabales</taxon>
        <taxon>Fabaceae</taxon>
        <taxon>Papilionoideae</taxon>
        <taxon>50 kb inversion clade</taxon>
        <taxon>genistoids sensu lato</taxon>
        <taxon>core genistoids</taxon>
        <taxon>Crotalarieae</taxon>
        <taxon>Crotalaria</taxon>
    </lineage>
</organism>